<gene>
    <name evidence="1" type="ORF">10S13_44</name>
</gene>
<reference evidence="1" key="1">
    <citation type="submission" date="2017-06" db="EMBL/GenBank/DDBJ databases">
        <title>Novel phages from South African skin metaviromes.</title>
        <authorList>
            <person name="van Zyl L.J."/>
            <person name="Abrahams Y."/>
            <person name="Stander E.A."/>
            <person name="Kirby B.M."/>
            <person name="Clavaud C."/>
            <person name="Farcet C."/>
            <person name="Breton L."/>
            <person name="Trindade M.I."/>
        </authorList>
    </citation>
    <scope>NUCLEOTIDE SEQUENCE</scope>
</reference>
<evidence type="ECO:0000313" key="1">
    <source>
        <dbReference type="EMBL" id="ASN69508.1"/>
    </source>
</evidence>
<dbReference type="EMBL" id="MF417891">
    <property type="protein sequence ID" value="ASN69508.1"/>
    <property type="molecule type" value="Genomic_DNA"/>
</dbReference>
<accession>A0A2H4JB13</accession>
<organism evidence="1">
    <name type="scientific">uncultured Caudovirales phage</name>
    <dbReference type="NCBI Taxonomy" id="2100421"/>
    <lineage>
        <taxon>Viruses</taxon>
        <taxon>Duplodnaviria</taxon>
        <taxon>Heunggongvirae</taxon>
        <taxon>Uroviricota</taxon>
        <taxon>Caudoviricetes</taxon>
        <taxon>Peduoviridae</taxon>
        <taxon>Maltschvirus</taxon>
        <taxon>Maltschvirus maltsch</taxon>
    </lineage>
</organism>
<proteinExistence type="predicted"/>
<sequence length="96" mass="10722">MANEVVNRKENYILVQVSPDGSEAVLNLDYRGQFSSTPISSQAYKIDDLNKAQQLATRLNSLNQLNFEFGIVQTLLTIKVAKQIVDVTFVDDTESV</sequence>
<name>A0A2H4JB13_9CAUD</name>
<protein>
    <submittedName>
        <fullName evidence="1">Uncharacterized protein</fullName>
    </submittedName>
</protein>